<evidence type="ECO:0000259" key="2">
    <source>
        <dbReference type="SMART" id="SM00974"/>
    </source>
</evidence>
<keyword evidence="4" id="KW-1185">Reference proteome</keyword>
<evidence type="ECO:0000313" key="3">
    <source>
        <dbReference type="EMBL" id="NKE69956.1"/>
    </source>
</evidence>
<feature type="coiled-coil region" evidence="1">
    <location>
        <begin position="217"/>
        <end position="317"/>
    </location>
</feature>
<gene>
    <name evidence="3" type="ORF">MNODULE_04265</name>
</gene>
<comment type="caution">
    <text evidence="3">The sequence shown here is derived from an EMBL/GenBank/DDBJ whole genome shotgun (WGS) entry which is preliminary data.</text>
</comment>
<protein>
    <submittedName>
        <fullName evidence="3">DUF4041 domain-containing protein</fullName>
    </submittedName>
</protein>
<dbReference type="Pfam" id="PF13455">
    <property type="entry name" value="MUG113"/>
    <property type="match status" value="1"/>
</dbReference>
<evidence type="ECO:0000313" key="4">
    <source>
        <dbReference type="Proteomes" id="UP000534783"/>
    </source>
</evidence>
<dbReference type="InterPro" id="IPR018306">
    <property type="entry name" value="Phage_T5_Orf172_DNA-bd"/>
</dbReference>
<dbReference type="SMART" id="SM00974">
    <property type="entry name" value="T5orf172"/>
    <property type="match status" value="1"/>
</dbReference>
<feature type="coiled-coil region" evidence="1">
    <location>
        <begin position="36"/>
        <end position="133"/>
    </location>
</feature>
<dbReference type="RefSeq" id="WP_168058233.1">
    <property type="nucleotide sequence ID" value="NZ_VTOW01000001.1"/>
</dbReference>
<reference evidence="3 4" key="1">
    <citation type="journal article" date="2020" name="Nature">
        <title>Bacterial chemolithoautotrophy via manganese oxidation.</title>
        <authorList>
            <person name="Yu H."/>
            <person name="Leadbetter J.R."/>
        </authorList>
    </citation>
    <scope>NUCLEOTIDE SEQUENCE [LARGE SCALE GENOMIC DNA]</scope>
    <source>
        <strain evidence="3 4">Mn-1</strain>
    </source>
</reference>
<dbReference type="InterPro" id="IPR025280">
    <property type="entry name" value="SNIPE"/>
</dbReference>
<dbReference type="EMBL" id="VTOW01000001">
    <property type="protein sequence ID" value="NKE69956.1"/>
    <property type="molecule type" value="Genomic_DNA"/>
</dbReference>
<dbReference type="Proteomes" id="UP000534783">
    <property type="component" value="Unassembled WGS sequence"/>
</dbReference>
<organism evidence="3 4">
    <name type="scientific">Candidatus Manganitrophus noduliformans</name>
    <dbReference type="NCBI Taxonomy" id="2606439"/>
    <lineage>
        <taxon>Bacteria</taxon>
        <taxon>Pseudomonadati</taxon>
        <taxon>Nitrospirota</taxon>
        <taxon>Nitrospiria</taxon>
        <taxon>Candidatus Troglogloeales</taxon>
        <taxon>Candidatus Manganitrophaceae</taxon>
        <taxon>Candidatus Manganitrophus</taxon>
    </lineage>
</organism>
<feature type="domain" description="Bacteriophage T5 Orf172 DNA-binding" evidence="2">
    <location>
        <begin position="331"/>
        <end position="414"/>
    </location>
</feature>
<dbReference type="AlphaFoldDB" id="A0A7X6I9S0"/>
<sequence>MNLIVGASIGVALFSIGFSMRFFLANQALKNRFAKIIDIESEVEAQKASLAQLKKNEEDARTKHEHTRLALAEEYSRAKQIFDRLKKELSLLEEHAEDISFGVYNPHFSFQTSEGYRTRLEAARAERKRLIKEGKATDCLVEWNVGGSKKEGARMTKQYTKLMLRAFNGETEAAIARVRWNNVTKMEERIKKAFEAINDLGSIMKMSITSEYLKVCLDELRLEYELEEKKYQEQEEQRAIRERLREEEKAQWEFEKAQREAEQDELRYQKSLDKARAEVASATGKELADLNEKILLLEKQIEKAEETKQRAMSMAQQTRCGYLYVISNMGSLGEEILKIGMTRRLDPMERVRELGDASVPFGFDVHAMVYTEDAPALEAEIHSIFANKRVNRINLKREFFRVSLSEVEKFILSKGLKIEMVSLAEAKEYRETLALLKSLETAPTPTVDKTPEFPDSLNLLQKAI</sequence>
<proteinExistence type="predicted"/>
<dbReference type="Pfam" id="PF13250">
    <property type="entry name" value="SNIPE"/>
    <property type="match status" value="1"/>
</dbReference>
<accession>A0A7X6I9S0</accession>
<evidence type="ECO:0000256" key="1">
    <source>
        <dbReference type="SAM" id="Coils"/>
    </source>
</evidence>
<keyword evidence="1" id="KW-0175">Coiled coil</keyword>
<name>A0A7X6I9S0_9BACT</name>